<evidence type="ECO:0000313" key="3">
    <source>
        <dbReference type="Proteomes" id="UP000053593"/>
    </source>
</evidence>
<sequence length="65" mass="6931">MLCLGFWGDGSGEGEDEGQEGKVLIARTEYRAEIEDLAYLAIAYASSFALVYGSGVPCVFSGFRG</sequence>
<gene>
    <name evidence="2" type="ORF">GYMLUDRAFT_49039</name>
</gene>
<accession>A0A0D0BWM0</accession>
<keyword evidence="1" id="KW-1133">Transmembrane helix</keyword>
<feature type="transmembrane region" description="Helical" evidence="1">
    <location>
        <begin position="37"/>
        <end position="60"/>
    </location>
</feature>
<dbReference type="EMBL" id="KN834820">
    <property type="protein sequence ID" value="KIK54109.1"/>
    <property type="molecule type" value="Genomic_DNA"/>
</dbReference>
<keyword evidence="1" id="KW-0812">Transmembrane</keyword>
<protein>
    <submittedName>
        <fullName evidence="2">Uncharacterized protein</fullName>
    </submittedName>
</protein>
<reference evidence="2 3" key="1">
    <citation type="submission" date="2014-04" db="EMBL/GenBank/DDBJ databases">
        <title>Evolutionary Origins and Diversification of the Mycorrhizal Mutualists.</title>
        <authorList>
            <consortium name="DOE Joint Genome Institute"/>
            <consortium name="Mycorrhizal Genomics Consortium"/>
            <person name="Kohler A."/>
            <person name="Kuo A."/>
            <person name="Nagy L.G."/>
            <person name="Floudas D."/>
            <person name="Copeland A."/>
            <person name="Barry K.W."/>
            <person name="Cichocki N."/>
            <person name="Veneault-Fourrey C."/>
            <person name="LaButti K."/>
            <person name="Lindquist E.A."/>
            <person name="Lipzen A."/>
            <person name="Lundell T."/>
            <person name="Morin E."/>
            <person name="Murat C."/>
            <person name="Riley R."/>
            <person name="Ohm R."/>
            <person name="Sun H."/>
            <person name="Tunlid A."/>
            <person name="Henrissat B."/>
            <person name="Grigoriev I.V."/>
            <person name="Hibbett D.S."/>
            <person name="Martin F."/>
        </authorList>
    </citation>
    <scope>NUCLEOTIDE SEQUENCE [LARGE SCALE GENOMIC DNA]</scope>
    <source>
        <strain evidence="2 3">FD-317 M1</strain>
    </source>
</reference>
<dbReference type="HOGENOM" id="CLU_2849906_0_0_1"/>
<proteinExistence type="predicted"/>
<dbReference type="Proteomes" id="UP000053593">
    <property type="component" value="Unassembled WGS sequence"/>
</dbReference>
<keyword evidence="1" id="KW-0472">Membrane</keyword>
<name>A0A0D0BWM0_9AGAR</name>
<dbReference type="AlphaFoldDB" id="A0A0D0BWM0"/>
<keyword evidence="3" id="KW-1185">Reference proteome</keyword>
<organism evidence="2 3">
    <name type="scientific">Collybiopsis luxurians FD-317 M1</name>
    <dbReference type="NCBI Taxonomy" id="944289"/>
    <lineage>
        <taxon>Eukaryota</taxon>
        <taxon>Fungi</taxon>
        <taxon>Dikarya</taxon>
        <taxon>Basidiomycota</taxon>
        <taxon>Agaricomycotina</taxon>
        <taxon>Agaricomycetes</taxon>
        <taxon>Agaricomycetidae</taxon>
        <taxon>Agaricales</taxon>
        <taxon>Marasmiineae</taxon>
        <taxon>Omphalotaceae</taxon>
        <taxon>Collybiopsis</taxon>
        <taxon>Collybiopsis luxurians</taxon>
    </lineage>
</organism>
<evidence type="ECO:0000256" key="1">
    <source>
        <dbReference type="SAM" id="Phobius"/>
    </source>
</evidence>
<evidence type="ECO:0000313" key="2">
    <source>
        <dbReference type="EMBL" id="KIK54109.1"/>
    </source>
</evidence>